<accession>A0A4U5MGC4</accession>
<evidence type="ECO:0000313" key="2">
    <source>
        <dbReference type="Proteomes" id="UP000298663"/>
    </source>
</evidence>
<gene>
    <name evidence="1" type="ORF">L596_024298</name>
</gene>
<evidence type="ECO:0000313" key="1">
    <source>
        <dbReference type="EMBL" id="TKR68299.1"/>
    </source>
</evidence>
<dbReference type="AlphaFoldDB" id="A0A4U5MGC4"/>
<sequence>MSGSYLNPEGADVSLLHNSLLNKSDKFHEELDFIFHAFYGSIGKREKIIRENRPSAPNVGFLVLYTNVPMDRVEDAVNCVKLGFRDRHRGSAWDEKVNRECA</sequence>
<dbReference type="EMBL" id="AZBU02000008">
    <property type="protein sequence ID" value="TKR68299.1"/>
    <property type="molecule type" value="Genomic_DNA"/>
</dbReference>
<dbReference type="Proteomes" id="UP000298663">
    <property type="component" value="Unassembled WGS sequence"/>
</dbReference>
<organism evidence="1 2">
    <name type="scientific">Steinernema carpocapsae</name>
    <name type="common">Entomopathogenic nematode</name>
    <dbReference type="NCBI Taxonomy" id="34508"/>
    <lineage>
        <taxon>Eukaryota</taxon>
        <taxon>Metazoa</taxon>
        <taxon>Ecdysozoa</taxon>
        <taxon>Nematoda</taxon>
        <taxon>Chromadorea</taxon>
        <taxon>Rhabditida</taxon>
        <taxon>Tylenchina</taxon>
        <taxon>Panagrolaimomorpha</taxon>
        <taxon>Strongyloidoidea</taxon>
        <taxon>Steinernematidae</taxon>
        <taxon>Steinernema</taxon>
    </lineage>
</organism>
<comment type="caution">
    <text evidence="1">The sequence shown here is derived from an EMBL/GenBank/DDBJ whole genome shotgun (WGS) entry which is preliminary data.</text>
</comment>
<keyword evidence="2" id="KW-1185">Reference proteome</keyword>
<proteinExistence type="predicted"/>
<protein>
    <submittedName>
        <fullName evidence="1">Uncharacterized protein</fullName>
    </submittedName>
</protein>
<reference evidence="1 2" key="2">
    <citation type="journal article" date="2019" name="G3 (Bethesda)">
        <title>Hybrid Assembly of the Genome of the Entomopathogenic Nematode Steinernema carpocapsae Identifies the X-Chromosome.</title>
        <authorList>
            <person name="Serra L."/>
            <person name="Macchietto M."/>
            <person name="Macias-Munoz A."/>
            <person name="McGill C.J."/>
            <person name="Rodriguez I.M."/>
            <person name="Rodriguez B."/>
            <person name="Murad R."/>
            <person name="Mortazavi A."/>
        </authorList>
    </citation>
    <scope>NUCLEOTIDE SEQUENCE [LARGE SCALE GENOMIC DNA]</scope>
    <source>
        <strain evidence="1 2">ALL</strain>
    </source>
</reference>
<name>A0A4U5MGC4_STECR</name>
<reference evidence="1 2" key="1">
    <citation type="journal article" date="2015" name="Genome Biol.">
        <title>Comparative genomics of Steinernema reveals deeply conserved gene regulatory networks.</title>
        <authorList>
            <person name="Dillman A.R."/>
            <person name="Macchietto M."/>
            <person name="Porter C.F."/>
            <person name="Rogers A."/>
            <person name="Williams B."/>
            <person name="Antoshechkin I."/>
            <person name="Lee M.M."/>
            <person name="Goodwin Z."/>
            <person name="Lu X."/>
            <person name="Lewis E.E."/>
            <person name="Goodrich-Blair H."/>
            <person name="Stock S.P."/>
            <person name="Adams B.J."/>
            <person name="Sternberg P.W."/>
            <person name="Mortazavi A."/>
        </authorList>
    </citation>
    <scope>NUCLEOTIDE SEQUENCE [LARGE SCALE GENOMIC DNA]</scope>
    <source>
        <strain evidence="1 2">ALL</strain>
    </source>
</reference>